<dbReference type="EMBL" id="FOAF01000001">
    <property type="protein sequence ID" value="SEK93556.1"/>
    <property type="molecule type" value="Genomic_DNA"/>
</dbReference>
<reference evidence="6" key="1">
    <citation type="submission" date="2016-10" db="EMBL/GenBank/DDBJ databases">
        <authorList>
            <person name="Varghese N."/>
            <person name="Submissions S."/>
        </authorList>
    </citation>
    <scope>NUCLEOTIDE SEQUENCE [LARGE SCALE GENOMIC DNA]</scope>
    <source>
        <strain evidence="6">DSM 18733</strain>
    </source>
</reference>
<proteinExistence type="inferred from homology"/>
<dbReference type="SUPFAM" id="SSF51735">
    <property type="entry name" value="NAD(P)-binding Rossmann-fold domains"/>
    <property type="match status" value="1"/>
</dbReference>
<dbReference type="RefSeq" id="WP_093321400.1">
    <property type="nucleotide sequence ID" value="NZ_FOAF01000001.1"/>
</dbReference>
<gene>
    <name evidence="5" type="ORF">SAMN05661044_01546</name>
</gene>
<dbReference type="Pfam" id="PF13561">
    <property type="entry name" value="adh_short_C2"/>
    <property type="match status" value="1"/>
</dbReference>
<dbReference type="OrthoDB" id="9803333at2"/>
<evidence type="ECO:0000313" key="5">
    <source>
        <dbReference type="EMBL" id="SEK93556.1"/>
    </source>
</evidence>
<dbReference type="PRINTS" id="PR00081">
    <property type="entry name" value="GDHRDH"/>
</dbReference>
<feature type="domain" description="Ketoreductase" evidence="4">
    <location>
        <begin position="6"/>
        <end position="172"/>
    </location>
</feature>
<organism evidence="5 6">
    <name type="scientific">Olivibacter domesticus</name>
    <name type="common">Pseudosphingobacterium domesticum</name>
    <dbReference type="NCBI Taxonomy" id="407022"/>
    <lineage>
        <taxon>Bacteria</taxon>
        <taxon>Pseudomonadati</taxon>
        <taxon>Bacteroidota</taxon>
        <taxon>Sphingobacteriia</taxon>
        <taxon>Sphingobacteriales</taxon>
        <taxon>Sphingobacteriaceae</taxon>
        <taxon>Olivibacter</taxon>
    </lineage>
</organism>
<dbReference type="InterPro" id="IPR057326">
    <property type="entry name" value="KR_dom"/>
</dbReference>
<dbReference type="InterPro" id="IPR052178">
    <property type="entry name" value="Sec_Metab_Biosynth_SDR"/>
</dbReference>
<protein>
    <submittedName>
        <fullName evidence="5">NAD(P)-dependent dehydrogenase, short-chain alcohol dehydrogenase family</fullName>
    </submittedName>
</protein>
<comment type="similarity">
    <text evidence="1">Belongs to the short-chain dehydrogenases/reductases (SDR) family.</text>
</comment>
<evidence type="ECO:0000256" key="3">
    <source>
        <dbReference type="ARBA" id="ARBA00023002"/>
    </source>
</evidence>
<dbReference type="CDD" id="cd05233">
    <property type="entry name" value="SDR_c"/>
    <property type="match status" value="1"/>
</dbReference>
<evidence type="ECO:0000259" key="4">
    <source>
        <dbReference type="SMART" id="SM00822"/>
    </source>
</evidence>
<evidence type="ECO:0000256" key="1">
    <source>
        <dbReference type="ARBA" id="ARBA00006484"/>
    </source>
</evidence>
<dbReference type="InterPro" id="IPR036291">
    <property type="entry name" value="NAD(P)-bd_dom_sf"/>
</dbReference>
<keyword evidence="3" id="KW-0560">Oxidoreductase</keyword>
<dbReference type="PANTHER" id="PTHR43618">
    <property type="entry name" value="7-ALPHA-HYDROXYSTEROID DEHYDROGENASE"/>
    <property type="match status" value="1"/>
</dbReference>
<keyword evidence="2" id="KW-0521">NADP</keyword>
<dbReference type="Proteomes" id="UP000199421">
    <property type="component" value="Unassembled WGS sequence"/>
</dbReference>
<evidence type="ECO:0000256" key="2">
    <source>
        <dbReference type="ARBA" id="ARBA00022857"/>
    </source>
</evidence>
<dbReference type="PANTHER" id="PTHR43618:SF8">
    <property type="entry name" value="7ALPHA-HYDROXYSTEROID DEHYDROGENASE"/>
    <property type="match status" value="1"/>
</dbReference>
<sequence length="247" mass="25708">MNFTNKNVVITGGSQGIGLATAKAFIREGANVWITGRSEESLKKAAEEINSSNLKIVVSDTSILQGITVLEQAVAESGVKLDVLYLNAGIAIFAPIAQITEADFDAQFNTNVKGHFFTLQKLIPHLADGSSIILTSSGVVTGAAIATAAYSATKAALNKLAHVAVNELADRKIRVNLVSPGPIQTPGLDSVAPGEALAYLASSTALQRLGKADEIANTVLFLASEGATYINGADIAVDGGFIQYHLK</sequence>
<dbReference type="FunFam" id="3.40.50.720:FF:000084">
    <property type="entry name" value="Short-chain dehydrogenase reductase"/>
    <property type="match status" value="1"/>
</dbReference>
<dbReference type="AlphaFoldDB" id="A0A1H7L4D3"/>
<dbReference type="STRING" id="407022.SAMN05661044_01546"/>
<keyword evidence="6" id="KW-1185">Reference proteome</keyword>
<dbReference type="InterPro" id="IPR002347">
    <property type="entry name" value="SDR_fam"/>
</dbReference>
<accession>A0A1H7L4D3</accession>
<dbReference type="GO" id="GO:0016491">
    <property type="term" value="F:oxidoreductase activity"/>
    <property type="evidence" value="ECO:0007669"/>
    <property type="project" value="UniProtKB-KW"/>
</dbReference>
<dbReference type="SMART" id="SM00822">
    <property type="entry name" value="PKS_KR"/>
    <property type="match status" value="1"/>
</dbReference>
<evidence type="ECO:0000313" key="6">
    <source>
        <dbReference type="Proteomes" id="UP000199421"/>
    </source>
</evidence>
<dbReference type="Gene3D" id="3.40.50.720">
    <property type="entry name" value="NAD(P)-binding Rossmann-like Domain"/>
    <property type="match status" value="1"/>
</dbReference>
<name>A0A1H7L4D3_OLID1</name>